<reference evidence="3" key="1">
    <citation type="journal article" date="2019" name="Int. J. Syst. Evol. Microbiol.">
        <title>The Global Catalogue of Microorganisms (GCM) 10K type strain sequencing project: providing services to taxonomists for standard genome sequencing and annotation.</title>
        <authorList>
            <consortium name="The Broad Institute Genomics Platform"/>
            <consortium name="The Broad Institute Genome Sequencing Center for Infectious Disease"/>
            <person name="Wu L."/>
            <person name="Ma J."/>
        </authorList>
    </citation>
    <scope>NUCLEOTIDE SEQUENCE [LARGE SCALE GENOMIC DNA]</scope>
    <source>
        <strain evidence="3">CCUG 55491</strain>
    </source>
</reference>
<comment type="caution">
    <text evidence="2">The sequence shown here is derived from an EMBL/GenBank/DDBJ whole genome shotgun (WGS) entry which is preliminary data.</text>
</comment>
<sequence length="149" mass="16235">MSDPVPRAVLDTNACLDLFVFADPRAAALHSAIRVGEVVAVTNAECRSEWLRVLDYPQLQLDDAARAAATAAFDAQVYCVPDAAPATLPMPRCKDPDDQKFLQLALAAGARWLVSRDRHVLALGRRTRRDGLFEIVTPDAWVGLPADNP</sequence>
<evidence type="ECO:0000259" key="1">
    <source>
        <dbReference type="Pfam" id="PF13470"/>
    </source>
</evidence>
<dbReference type="EMBL" id="JBHTIH010000003">
    <property type="protein sequence ID" value="MFD0739395.1"/>
    <property type="molecule type" value="Genomic_DNA"/>
</dbReference>
<dbReference type="InterPro" id="IPR029060">
    <property type="entry name" value="PIN-like_dom_sf"/>
</dbReference>
<dbReference type="NCBIfam" id="TIGR00305">
    <property type="entry name" value="putative toxin-antitoxin system toxin component, PIN family"/>
    <property type="match status" value="1"/>
</dbReference>
<dbReference type="InterPro" id="IPR002716">
    <property type="entry name" value="PIN_dom"/>
</dbReference>
<feature type="domain" description="PIN" evidence="1">
    <location>
        <begin position="7"/>
        <end position="119"/>
    </location>
</feature>
<dbReference type="Pfam" id="PF13470">
    <property type="entry name" value="PIN_3"/>
    <property type="match status" value="1"/>
</dbReference>
<dbReference type="PANTHER" id="PTHR34610:SF3">
    <property type="entry name" value="SSL7007 PROTEIN"/>
    <property type="match status" value="1"/>
</dbReference>
<keyword evidence="3" id="KW-1185">Reference proteome</keyword>
<dbReference type="RefSeq" id="WP_386812393.1">
    <property type="nucleotide sequence ID" value="NZ_JBHTIH010000003.1"/>
</dbReference>
<evidence type="ECO:0000313" key="3">
    <source>
        <dbReference type="Proteomes" id="UP001597090"/>
    </source>
</evidence>
<name>A0ABW2YLY1_9GAMM</name>
<proteinExistence type="predicted"/>
<protein>
    <submittedName>
        <fullName evidence="2">Toxin-antitoxin system toxin component, PIN family</fullName>
    </submittedName>
</protein>
<organism evidence="2 3">
    <name type="scientific">Lysobacter koreensis</name>
    <dbReference type="NCBI Taxonomy" id="266122"/>
    <lineage>
        <taxon>Bacteria</taxon>
        <taxon>Pseudomonadati</taxon>
        <taxon>Pseudomonadota</taxon>
        <taxon>Gammaproteobacteria</taxon>
        <taxon>Lysobacterales</taxon>
        <taxon>Lysobacteraceae</taxon>
        <taxon>Lysobacter</taxon>
    </lineage>
</organism>
<accession>A0ABW2YLY1</accession>
<gene>
    <name evidence="2" type="ORF">ACFQZQ_08890</name>
</gene>
<dbReference type="PANTHER" id="PTHR34610">
    <property type="entry name" value="SSL7007 PROTEIN"/>
    <property type="match status" value="1"/>
</dbReference>
<evidence type="ECO:0000313" key="2">
    <source>
        <dbReference type="EMBL" id="MFD0739395.1"/>
    </source>
</evidence>
<dbReference type="InterPro" id="IPR002850">
    <property type="entry name" value="PIN_toxin-like"/>
</dbReference>
<dbReference type="SUPFAM" id="SSF88723">
    <property type="entry name" value="PIN domain-like"/>
    <property type="match status" value="1"/>
</dbReference>
<dbReference type="Proteomes" id="UP001597090">
    <property type="component" value="Unassembled WGS sequence"/>
</dbReference>